<proteinExistence type="predicted"/>
<accession>A0A101TJQ3</accession>
<evidence type="ECO:0000313" key="2">
    <source>
        <dbReference type="Proteomes" id="UP000053429"/>
    </source>
</evidence>
<comment type="caution">
    <text evidence="1">The sequence shown here is derived from an EMBL/GenBank/DDBJ whole genome shotgun (WGS) entry which is preliminary data.</text>
</comment>
<organism evidence="1 2">
    <name type="scientific">Streptomyces caeruleatus</name>
    <dbReference type="NCBI Taxonomy" id="661399"/>
    <lineage>
        <taxon>Bacteria</taxon>
        <taxon>Bacillati</taxon>
        <taxon>Actinomycetota</taxon>
        <taxon>Actinomycetes</taxon>
        <taxon>Kitasatosporales</taxon>
        <taxon>Streptomycetaceae</taxon>
        <taxon>Streptomyces</taxon>
    </lineage>
</organism>
<dbReference type="InterPro" id="IPR021851">
    <property type="entry name" value="DUF3455"/>
</dbReference>
<gene>
    <name evidence="1" type="ORF">AQJ67_38190</name>
</gene>
<name>A0A101TJQ3_9ACTN</name>
<reference evidence="1 2" key="1">
    <citation type="submission" date="2015-10" db="EMBL/GenBank/DDBJ databases">
        <title>Draft genome sequence of Streptomyces caeruleatus NRRL B-24802, type strain for the species Streptomyces caeruleatus.</title>
        <authorList>
            <person name="Ruckert C."/>
            <person name="Winkler A."/>
            <person name="Kalinowski J."/>
            <person name="Kampfer P."/>
            <person name="Glaeser S."/>
        </authorList>
    </citation>
    <scope>NUCLEOTIDE SEQUENCE [LARGE SCALE GENOMIC DNA]</scope>
    <source>
        <strain evidence="1 2">NRRL B-24802</strain>
    </source>
</reference>
<dbReference type="RefSeq" id="WP_062724091.1">
    <property type="nucleotide sequence ID" value="NZ_KQ948941.1"/>
</dbReference>
<dbReference type="AlphaFoldDB" id="A0A101TJQ3"/>
<sequence length="79" mass="8213">MTVVGFGFRDACRARANGDGNILELDLKATRSGRHHGLLAGTAEIRRLNTVGGVAPAGSCTPGVVVGVPYRADYVFLNG</sequence>
<protein>
    <submittedName>
        <fullName evidence="1">Uncharacterized protein</fullName>
    </submittedName>
</protein>
<dbReference type="EMBL" id="LMWY01000054">
    <property type="protein sequence ID" value="KUN93574.1"/>
    <property type="molecule type" value="Genomic_DNA"/>
</dbReference>
<keyword evidence="2" id="KW-1185">Reference proteome</keyword>
<dbReference type="STRING" id="661399.AQJ67_38190"/>
<evidence type="ECO:0000313" key="1">
    <source>
        <dbReference type="EMBL" id="KUN93574.1"/>
    </source>
</evidence>
<dbReference type="Pfam" id="PF11937">
    <property type="entry name" value="DUF3455"/>
    <property type="match status" value="1"/>
</dbReference>
<dbReference type="Proteomes" id="UP000053429">
    <property type="component" value="Unassembled WGS sequence"/>
</dbReference>